<feature type="compositionally biased region" description="Basic and acidic residues" evidence="1">
    <location>
        <begin position="1"/>
        <end position="11"/>
    </location>
</feature>
<feature type="region of interest" description="Disordered" evidence="1">
    <location>
        <begin position="1"/>
        <end position="24"/>
    </location>
</feature>
<dbReference type="Proteomes" id="UP000324222">
    <property type="component" value="Unassembled WGS sequence"/>
</dbReference>
<gene>
    <name evidence="2" type="ORF">E2C01_028914</name>
</gene>
<proteinExistence type="predicted"/>
<evidence type="ECO:0000313" key="3">
    <source>
        <dbReference type="Proteomes" id="UP000324222"/>
    </source>
</evidence>
<comment type="caution">
    <text evidence="2">The sequence shown here is derived from an EMBL/GenBank/DDBJ whole genome shotgun (WGS) entry which is preliminary data.</text>
</comment>
<organism evidence="2 3">
    <name type="scientific">Portunus trituberculatus</name>
    <name type="common">Swimming crab</name>
    <name type="synonym">Neptunus trituberculatus</name>
    <dbReference type="NCBI Taxonomy" id="210409"/>
    <lineage>
        <taxon>Eukaryota</taxon>
        <taxon>Metazoa</taxon>
        <taxon>Ecdysozoa</taxon>
        <taxon>Arthropoda</taxon>
        <taxon>Crustacea</taxon>
        <taxon>Multicrustacea</taxon>
        <taxon>Malacostraca</taxon>
        <taxon>Eumalacostraca</taxon>
        <taxon>Eucarida</taxon>
        <taxon>Decapoda</taxon>
        <taxon>Pleocyemata</taxon>
        <taxon>Brachyura</taxon>
        <taxon>Eubrachyura</taxon>
        <taxon>Portunoidea</taxon>
        <taxon>Portunidae</taxon>
        <taxon>Portuninae</taxon>
        <taxon>Portunus</taxon>
    </lineage>
</organism>
<dbReference type="AlphaFoldDB" id="A0A5B7ELY4"/>
<reference evidence="2 3" key="1">
    <citation type="submission" date="2019-05" db="EMBL/GenBank/DDBJ databases">
        <title>Another draft genome of Portunus trituberculatus and its Hox gene families provides insights of decapod evolution.</title>
        <authorList>
            <person name="Jeong J.-H."/>
            <person name="Song I."/>
            <person name="Kim S."/>
            <person name="Choi T."/>
            <person name="Kim D."/>
            <person name="Ryu S."/>
            <person name="Kim W."/>
        </authorList>
    </citation>
    <scope>NUCLEOTIDE SEQUENCE [LARGE SCALE GENOMIC DNA]</scope>
    <source>
        <tissue evidence="2">Muscle</tissue>
    </source>
</reference>
<accession>A0A5B7ELY4</accession>
<feature type="region of interest" description="Disordered" evidence="1">
    <location>
        <begin position="55"/>
        <end position="84"/>
    </location>
</feature>
<dbReference type="EMBL" id="VSRR010003289">
    <property type="protein sequence ID" value="MPC35491.1"/>
    <property type="molecule type" value="Genomic_DNA"/>
</dbReference>
<protein>
    <submittedName>
        <fullName evidence="2">Uncharacterized protein</fullName>
    </submittedName>
</protein>
<name>A0A5B7ELY4_PORTR</name>
<sequence length="84" mass="9870">MERRDDKDGIRNKQALTNKPNSFLIKQMHKNSPGKSRILKGRRKYGLNLEKVKTKELQKGTPKTTIYSHIGTGLQHTKERERRR</sequence>
<evidence type="ECO:0000256" key="1">
    <source>
        <dbReference type="SAM" id="MobiDB-lite"/>
    </source>
</evidence>
<keyword evidence="3" id="KW-1185">Reference proteome</keyword>
<evidence type="ECO:0000313" key="2">
    <source>
        <dbReference type="EMBL" id="MPC35491.1"/>
    </source>
</evidence>